<gene>
    <name evidence="3" type="ORF">DAMO_0121</name>
</gene>
<sequence>MTPARDDRRGRGDLRLRCLVLAFLVLGVVYIHPTRFMPQRVIRAVFVIDITQSMNTRDAALHGSPVDRLTFTKRTVQDTIRWLPCRSEVGLAVFTERRVVLLFEPLEVCEQRALLLSAVSAIDWRMAWAADSRIAAGVYDAVTQVTRLASQPRLLFFTDGQEAPPIMPGFEPRFEGKPGEVNGLIIGIGGQTPAEIPKFDEEGRLIGHWTADDTGRFPSVGTPTLSVAEMGTAGETGSDGALLRNAPQRPSEGLPTHLSWLHETYLMELARTTGLQYIRLNTPNELRSRLLAPPLARTEAVRVDMRRIFAFGALVLILIGYTIIPTFRLLAAPSATGEERHLWPLPPVRPNALQPHEEKTRMKTLLYSIIGIALCTTSVAYAHGPTPQKLEEHISIQGPPEQVWAAVKEFGAPATWHPMLKQTTAHGGNTAGRAERVVTLPSGGTITEGLDEYDEGRRYMAWRLLKENKEAFPVSFYTVSIEVRRANGGSDVEWLSRFYRADTGNSPPPEYSDEAAIKAMTEFAQSGLENLKKRIETEK</sequence>
<dbReference type="CDD" id="cd07821">
    <property type="entry name" value="PYR_PYL_RCAR_like"/>
    <property type="match status" value="1"/>
</dbReference>
<dbReference type="Proteomes" id="UP000006898">
    <property type="component" value="Chromosome"/>
</dbReference>
<feature type="transmembrane region" description="Helical" evidence="1">
    <location>
        <begin position="14"/>
        <end position="33"/>
    </location>
</feature>
<keyword evidence="1" id="KW-0472">Membrane</keyword>
<dbReference type="InterPro" id="IPR019587">
    <property type="entry name" value="Polyketide_cyclase/dehydratase"/>
</dbReference>
<dbReference type="InterPro" id="IPR036465">
    <property type="entry name" value="vWFA_dom_sf"/>
</dbReference>
<protein>
    <submittedName>
        <fullName evidence="3">Putative fused mxaL and mxaD proteins, involved in Ca2+ insertion into methanol dehydrogenase</fullName>
    </submittedName>
</protein>
<name>D5MI87_METO1</name>
<dbReference type="PATRIC" id="fig|671143.5.peg.106"/>
<dbReference type="eggNOG" id="COG2304">
    <property type="taxonomic scope" value="Bacteria"/>
</dbReference>
<feature type="domain" description="VWFA" evidence="2">
    <location>
        <begin position="41"/>
        <end position="219"/>
    </location>
</feature>
<proteinExistence type="predicted"/>
<dbReference type="SMART" id="SM00327">
    <property type="entry name" value="VWA"/>
    <property type="match status" value="1"/>
</dbReference>
<keyword evidence="1" id="KW-0812">Transmembrane</keyword>
<dbReference type="Pfam" id="PF10604">
    <property type="entry name" value="Polyketide_cyc2"/>
    <property type="match status" value="1"/>
</dbReference>
<reference evidence="3 4" key="1">
    <citation type="journal article" date="2010" name="Nature">
        <title>Nitrite-driven anaerobic methane oxidation by oxygenic bacteria.</title>
        <authorList>
            <person name="Ettwig K.F."/>
            <person name="Butler M.K."/>
            <person name="Le Paslier D."/>
            <person name="Pelletier E."/>
            <person name="Mangenot S."/>
            <person name="Kuypers M.M.M."/>
            <person name="Schreiber F."/>
            <person name="Dutilh B.E."/>
            <person name="Zedelius J."/>
            <person name="de Beer D."/>
            <person name="Gloerich J."/>
            <person name="Wessels H.J.C.T."/>
            <person name="van Allen T."/>
            <person name="Luesken F."/>
            <person name="Wu M."/>
            <person name="van de Pas-Schoonen K.T."/>
            <person name="Op den Camp H.J.M."/>
            <person name="Janssen-Megens E.M."/>
            <person name="Francoijs K-J."/>
            <person name="Stunnenberg H."/>
            <person name="Weissenbach J."/>
            <person name="Jetten M.S.M."/>
            <person name="Strous M."/>
        </authorList>
    </citation>
    <scope>NUCLEOTIDE SEQUENCE [LARGE SCALE GENOMIC DNA]</scope>
</reference>
<evidence type="ECO:0000313" key="3">
    <source>
        <dbReference type="EMBL" id="CBE67237.1"/>
    </source>
</evidence>
<organism evidence="3 4">
    <name type="scientific">Methylomirabilis oxygeniifera</name>
    <dbReference type="NCBI Taxonomy" id="671143"/>
    <lineage>
        <taxon>Bacteria</taxon>
        <taxon>Candidatus Methylomirabilota</taxon>
        <taxon>Candidatus Methylomirabilia</taxon>
        <taxon>Candidatus Methylomirabilales</taxon>
        <taxon>Candidatus Methylomirabilaceae</taxon>
        <taxon>Candidatus Methylomirabilis</taxon>
    </lineage>
</organism>
<accession>D5MI87</accession>
<dbReference type="PANTHER" id="PTHR39332:SF7">
    <property type="entry name" value="SRPBCC FAMILY PROTEIN"/>
    <property type="match status" value="1"/>
</dbReference>
<evidence type="ECO:0000256" key="1">
    <source>
        <dbReference type="SAM" id="Phobius"/>
    </source>
</evidence>
<dbReference type="Gene3D" id="3.30.530.20">
    <property type="match status" value="1"/>
</dbReference>
<dbReference type="AlphaFoldDB" id="D5MI87"/>
<dbReference type="HOGENOM" id="CLU_504981_0_0_0"/>
<dbReference type="SUPFAM" id="SSF55961">
    <property type="entry name" value="Bet v1-like"/>
    <property type="match status" value="1"/>
</dbReference>
<keyword evidence="1" id="KW-1133">Transmembrane helix</keyword>
<dbReference type="InterPro" id="IPR002035">
    <property type="entry name" value="VWF_A"/>
</dbReference>
<dbReference type="STRING" id="671143.DAMO_0121"/>
<dbReference type="InterPro" id="IPR023393">
    <property type="entry name" value="START-like_dom_sf"/>
</dbReference>
<feature type="transmembrane region" description="Helical" evidence="1">
    <location>
        <begin position="308"/>
        <end position="331"/>
    </location>
</feature>
<feature type="transmembrane region" description="Helical" evidence="1">
    <location>
        <begin position="365"/>
        <end position="384"/>
    </location>
</feature>
<dbReference type="SUPFAM" id="SSF53300">
    <property type="entry name" value="vWA-like"/>
    <property type="match status" value="1"/>
</dbReference>
<evidence type="ECO:0000259" key="2">
    <source>
        <dbReference type="SMART" id="SM00327"/>
    </source>
</evidence>
<dbReference type="KEGG" id="mox:DAMO_0121"/>
<dbReference type="Gene3D" id="3.40.50.410">
    <property type="entry name" value="von Willebrand factor, type A domain"/>
    <property type="match status" value="1"/>
</dbReference>
<dbReference type="EMBL" id="FP565575">
    <property type="protein sequence ID" value="CBE67237.1"/>
    <property type="molecule type" value="Genomic_DNA"/>
</dbReference>
<evidence type="ECO:0000313" key="4">
    <source>
        <dbReference type="Proteomes" id="UP000006898"/>
    </source>
</evidence>
<dbReference type="PANTHER" id="PTHR39332">
    <property type="entry name" value="BLL4707 PROTEIN"/>
    <property type="match status" value="1"/>
</dbReference>